<evidence type="ECO:0000313" key="3">
    <source>
        <dbReference type="EMBL" id="PPJ62763.1"/>
    </source>
</evidence>
<dbReference type="AlphaFoldDB" id="A0A2S6CSM7"/>
<dbReference type="GO" id="GO:0016799">
    <property type="term" value="F:hydrolase activity, hydrolyzing N-glycosyl compounds"/>
    <property type="evidence" value="ECO:0007669"/>
    <property type="project" value="TreeGrafter"/>
</dbReference>
<keyword evidence="2" id="KW-0203">Cytokinin biosynthesis</keyword>
<evidence type="ECO:0000256" key="2">
    <source>
        <dbReference type="RuleBase" id="RU363015"/>
    </source>
</evidence>
<dbReference type="OrthoDB" id="9801098at2"/>
<keyword evidence="4" id="KW-1185">Reference proteome</keyword>
<dbReference type="EC" id="3.2.2.n1" evidence="2"/>
<dbReference type="EMBL" id="PGEM01000097">
    <property type="protein sequence ID" value="PPJ62763.1"/>
    <property type="molecule type" value="Genomic_DNA"/>
</dbReference>
<dbReference type="SUPFAM" id="SSF102405">
    <property type="entry name" value="MCP/YpsA-like"/>
    <property type="match status" value="1"/>
</dbReference>
<comment type="caution">
    <text evidence="3">The sequence shown here is derived from an EMBL/GenBank/DDBJ whole genome shotgun (WGS) entry which is preliminary data.</text>
</comment>
<dbReference type="Proteomes" id="UP000239589">
    <property type="component" value="Unassembled WGS sequence"/>
</dbReference>
<dbReference type="PANTHER" id="PTHR31223">
    <property type="entry name" value="LOG FAMILY PROTEIN YJL055W"/>
    <property type="match status" value="1"/>
</dbReference>
<dbReference type="InterPro" id="IPR005269">
    <property type="entry name" value="LOG"/>
</dbReference>
<evidence type="ECO:0000256" key="1">
    <source>
        <dbReference type="ARBA" id="ARBA00006763"/>
    </source>
</evidence>
<dbReference type="InterPro" id="IPR031100">
    <property type="entry name" value="LOG_fam"/>
</dbReference>
<dbReference type="PANTHER" id="PTHR31223:SF70">
    <property type="entry name" value="LOG FAMILY PROTEIN YJL055W"/>
    <property type="match status" value="1"/>
</dbReference>
<keyword evidence="2" id="KW-0378">Hydrolase</keyword>
<dbReference type="GO" id="GO:0005829">
    <property type="term" value="C:cytosol"/>
    <property type="evidence" value="ECO:0007669"/>
    <property type="project" value="TreeGrafter"/>
</dbReference>
<protein>
    <recommendedName>
        <fullName evidence="2">Cytokinin riboside 5'-monophosphate phosphoribohydrolase</fullName>
        <ecNumber evidence="2">3.2.2.n1</ecNumber>
    </recommendedName>
</protein>
<accession>A0A2S6CSM7</accession>
<gene>
    <name evidence="3" type="ORF">CUN59_13755</name>
</gene>
<dbReference type="Pfam" id="PF03641">
    <property type="entry name" value="Lysine_decarbox"/>
    <property type="match status" value="1"/>
</dbReference>
<dbReference type="GO" id="GO:0009691">
    <property type="term" value="P:cytokinin biosynthetic process"/>
    <property type="evidence" value="ECO:0007669"/>
    <property type="project" value="UniProtKB-UniRule"/>
</dbReference>
<dbReference type="Gene3D" id="3.40.50.450">
    <property type="match status" value="1"/>
</dbReference>
<proteinExistence type="inferred from homology"/>
<comment type="similarity">
    <text evidence="1 2">Belongs to the LOG family.</text>
</comment>
<reference evidence="3 4" key="1">
    <citation type="submission" date="2018-02" db="EMBL/GenBank/DDBJ databases">
        <title>Discovery of a pederin family compound in a non-symbiotic bloom-forming cyanobacterium.</title>
        <authorList>
            <person name="Kust A."/>
            <person name="Mares J."/>
            <person name="Jokela J."/>
            <person name="Urajova P."/>
            <person name="Hajek J."/>
            <person name="Saurav K."/>
            <person name="Voracova K."/>
            <person name="Fewer D.P."/>
            <person name="Haapaniemi E."/>
            <person name="Permi P."/>
            <person name="Rehakova K."/>
            <person name="Sivonen K."/>
            <person name="Hrouzek P."/>
        </authorList>
    </citation>
    <scope>NUCLEOTIDE SEQUENCE [LARGE SCALE GENOMIC DNA]</scope>
    <source>
        <strain evidence="3 4">CHARLIE-1</strain>
    </source>
</reference>
<evidence type="ECO:0000313" key="4">
    <source>
        <dbReference type="Proteomes" id="UP000239589"/>
    </source>
</evidence>
<dbReference type="NCBIfam" id="TIGR00730">
    <property type="entry name" value="Rossman fold protein, TIGR00730 family"/>
    <property type="match status" value="1"/>
</dbReference>
<sequence length="240" mass="26806">MMRPKFNICVFCGSKSGNNPIYQTIAGHLVKQMAKREIGLVYGGASIGLMGTIATECLETGGYVVGVLPEILTPYEIAHSGLSQLINTNSMHERKAMMYQLSNAFIALPGGVGTLDELFEIVTWAHLDIHKKPIVLLNIAEFFDPLLTYLNHTVKEGFVSDQLRSLIRVYDDVELMLDDLQEDFLTVDANTLAISSQKSTDEYSLLVEELKLQQDISNVNIEKNLYNSMQLNEIQTVTEQ</sequence>
<organism evidence="3 4">
    <name type="scientific">Cuspidothrix issatschenkoi CHARLIE-1</name>
    <dbReference type="NCBI Taxonomy" id="2052836"/>
    <lineage>
        <taxon>Bacteria</taxon>
        <taxon>Bacillati</taxon>
        <taxon>Cyanobacteriota</taxon>
        <taxon>Cyanophyceae</taxon>
        <taxon>Nostocales</taxon>
        <taxon>Aphanizomenonaceae</taxon>
        <taxon>Cuspidothrix</taxon>
    </lineage>
</organism>
<name>A0A2S6CSM7_9CYAN</name>